<dbReference type="Pfam" id="PF07727">
    <property type="entry name" value="RVT_2"/>
    <property type="match status" value="1"/>
</dbReference>
<feature type="compositionally biased region" description="Polar residues" evidence="3">
    <location>
        <begin position="168"/>
        <end position="194"/>
    </location>
</feature>
<evidence type="ECO:0000259" key="6">
    <source>
        <dbReference type="Pfam" id="PF25597"/>
    </source>
</evidence>
<dbReference type="InterPro" id="IPR057670">
    <property type="entry name" value="SH3_retrovirus"/>
</dbReference>
<feature type="compositionally biased region" description="Basic and acidic residues" evidence="3">
    <location>
        <begin position="210"/>
        <end position="221"/>
    </location>
</feature>
<evidence type="ECO:0000256" key="2">
    <source>
        <dbReference type="ARBA" id="ARBA00022801"/>
    </source>
</evidence>
<dbReference type="GO" id="GO:0046872">
    <property type="term" value="F:metal ion binding"/>
    <property type="evidence" value="ECO:0007669"/>
    <property type="project" value="UniProtKB-KW"/>
</dbReference>
<feature type="domain" description="Reverse transcriptase Ty1/copia-type" evidence="5">
    <location>
        <begin position="271"/>
        <end position="337"/>
    </location>
</feature>
<feature type="signal peptide" evidence="4">
    <location>
        <begin position="1"/>
        <end position="22"/>
    </location>
</feature>
<reference evidence="7" key="1">
    <citation type="journal article" date="2019" name="Sci. Rep.">
        <title>Draft genome of Tanacetum cinerariifolium, the natural source of mosquito coil.</title>
        <authorList>
            <person name="Yamashiro T."/>
            <person name="Shiraishi A."/>
            <person name="Satake H."/>
            <person name="Nakayama K."/>
        </authorList>
    </citation>
    <scope>NUCLEOTIDE SEQUENCE</scope>
</reference>
<feature type="chain" id="PRO_5025561232" evidence="4">
    <location>
        <begin position="23"/>
        <end position="458"/>
    </location>
</feature>
<organism evidence="7">
    <name type="scientific">Tanacetum cinerariifolium</name>
    <name type="common">Dalmatian daisy</name>
    <name type="synonym">Chrysanthemum cinerariifolium</name>
    <dbReference type="NCBI Taxonomy" id="118510"/>
    <lineage>
        <taxon>Eukaryota</taxon>
        <taxon>Viridiplantae</taxon>
        <taxon>Streptophyta</taxon>
        <taxon>Embryophyta</taxon>
        <taxon>Tracheophyta</taxon>
        <taxon>Spermatophyta</taxon>
        <taxon>Magnoliopsida</taxon>
        <taxon>eudicotyledons</taxon>
        <taxon>Gunneridae</taxon>
        <taxon>Pentapetalae</taxon>
        <taxon>asterids</taxon>
        <taxon>campanulids</taxon>
        <taxon>Asterales</taxon>
        <taxon>Asteraceae</taxon>
        <taxon>Asteroideae</taxon>
        <taxon>Anthemideae</taxon>
        <taxon>Anthemidinae</taxon>
        <taxon>Tanacetum</taxon>
    </lineage>
</organism>
<evidence type="ECO:0000256" key="3">
    <source>
        <dbReference type="SAM" id="MobiDB-lite"/>
    </source>
</evidence>
<dbReference type="PANTHER" id="PTHR42648:SF18">
    <property type="entry name" value="RETROTRANSPOSON, UNCLASSIFIED-LIKE PROTEIN"/>
    <property type="match status" value="1"/>
</dbReference>
<evidence type="ECO:0000256" key="1">
    <source>
        <dbReference type="ARBA" id="ARBA00022723"/>
    </source>
</evidence>
<keyword evidence="2" id="KW-0378">Hydrolase</keyword>
<keyword evidence="4" id="KW-0732">Signal</keyword>
<evidence type="ECO:0000256" key="4">
    <source>
        <dbReference type="SAM" id="SignalP"/>
    </source>
</evidence>
<evidence type="ECO:0000259" key="5">
    <source>
        <dbReference type="Pfam" id="PF07727"/>
    </source>
</evidence>
<proteinExistence type="predicted"/>
<comment type="caution">
    <text evidence="7">The sequence shown here is derived from an EMBL/GenBank/DDBJ whole genome shotgun (WGS) entry which is preliminary data.</text>
</comment>
<dbReference type="GO" id="GO:0016787">
    <property type="term" value="F:hydrolase activity"/>
    <property type="evidence" value="ECO:0007669"/>
    <property type="project" value="UniProtKB-KW"/>
</dbReference>
<feature type="compositionally biased region" description="Pro residues" evidence="3">
    <location>
        <begin position="138"/>
        <end position="147"/>
    </location>
</feature>
<dbReference type="InterPro" id="IPR013103">
    <property type="entry name" value="RVT_2"/>
</dbReference>
<keyword evidence="1" id="KW-0479">Metal-binding</keyword>
<dbReference type="PANTHER" id="PTHR42648">
    <property type="entry name" value="TRANSPOSASE, PUTATIVE-RELATED"/>
    <property type="match status" value="1"/>
</dbReference>
<feature type="domain" description="Retroviral polymerase SH3-like" evidence="6">
    <location>
        <begin position="56"/>
        <end position="112"/>
    </location>
</feature>
<dbReference type="InterPro" id="IPR039537">
    <property type="entry name" value="Retrotran_Ty1/copia-like"/>
</dbReference>
<feature type="region of interest" description="Disordered" evidence="3">
    <location>
        <begin position="131"/>
        <end position="230"/>
    </location>
</feature>
<accession>A0A699GMZ4</accession>
<name>A0A699GMZ4_TANCI</name>
<dbReference type="Pfam" id="PF25597">
    <property type="entry name" value="SH3_retrovirus"/>
    <property type="match status" value="1"/>
</dbReference>
<dbReference type="EMBL" id="BKCJ010023171">
    <property type="protein sequence ID" value="GEV42595.1"/>
    <property type="molecule type" value="Genomic_DNA"/>
</dbReference>
<sequence length="458" mass="52091">MLIFSKAPLFLWAAATNTACYTQNHSLIRLRYNKTPYELMHDKKPDLSFLHVFGSLYYPTIDSEDLSQLNAKANIGIFVGYTPAKKAFRINNRRTQKIMETIHVTFDELTTMAFEQFSSGPELQFMIPTTSSSRLIPNPIPQQPVNPPRRNDWDLVATPRSVDIADSPVSTSIDQDEPSSSIPSTQEQEQSPIISQGVKESLKTPYFNDDPLHETLHKDSTSQRSSSNIRSSHTSFELLGKWTKNHPIANVIRDPSRSVSIRKQLQTDTIELREVVYVSQPERFVDPDKPNHVYRLKKALYGLKQAPHAWYDMLSSFLQSQKFFKGAVYLTLFTRKARRDILLDYKSSKGIFINQSNYALEIIKRYGMLTTDPVDTPMVDKGKIDKDLQEKPVDLTHYHGMIGSLMYLTSSRPDLVFAYPKDSSNTLTAYADANYAGFQDTRQSTFGSAQFLGDKLVS</sequence>
<evidence type="ECO:0000313" key="7">
    <source>
        <dbReference type="EMBL" id="GEV42595.1"/>
    </source>
</evidence>
<gene>
    <name evidence="7" type="ORF">Tci_114572</name>
</gene>
<dbReference type="AlphaFoldDB" id="A0A699GMZ4"/>
<protein>
    <submittedName>
        <fullName evidence="7">Uncharacterized protein</fullName>
    </submittedName>
</protein>